<name>A0ABV1DKD0_9FIRM</name>
<dbReference type="InterPro" id="IPR001387">
    <property type="entry name" value="Cro/C1-type_HTH"/>
</dbReference>
<keyword evidence="4" id="KW-1185">Reference proteome</keyword>
<evidence type="ECO:0000259" key="2">
    <source>
        <dbReference type="PROSITE" id="PS50943"/>
    </source>
</evidence>
<organism evidence="3 4">
    <name type="scientific">Blautia caccae</name>
    <dbReference type="NCBI Taxonomy" id="3133175"/>
    <lineage>
        <taxon>Bacteria</taxon>
        <taxon>Bacillati</taxon>
        <taxon>Bacillota</taxon>
        <taxon>Clostridia</taxon>
        <taxon>Lachnospirales</taxon>
        <taxon>Lachnospiraceae</taxon>
        <taxon>Blautia</taxon>
    </lineage>
</organism>
<dbReference type="Pfam" id="PF01381">
    <property type="entry name" value="HTH_3"/>
    <property type="match status" value="1"/>
</dbReference>
<dbReference type="InterPro" id="IPR043735">
    <property type="entry name" value="DUF5680"/>
</dbReference>
<proteinExistence type="predicted"/>
<dbReference type="EMBL" id="JBBMFP010000003">
    <property type="protein sequence ID" value="MEQ2430233.1"/>
    <property type="molecule type" value="Genomic_DNA"/>
</dbReference>
<sequence length="224" mass="25927">MKLYEKLQVLRKKNGYSQEELAYKIGVSRQTIGKWESGQVIPEISGMVLLSGLYGIPIDRIVKEDDDCNITLVNSTDRNIDNLIEFLIRAKKNTYAGNGKEVEPSKTAAHDLEYSEKEFFYYDSYIGGECFSGEEAVWKSSVPVWCMNYTGRVLGEEFCGDFLKEALYHADANMPYRGPNIYRKGEYGYHCRVQGEFLWFQGYEEIFYSSKRVYECYFHGGKVR</sequence>
<dbReference type="SUPFAM" id="SSF47413">
    <property type="entry name" value="lambda repressor-like DNA-binding domains"/>
    <property type="match status" value="1"/>
</dbReference>
<keyword evidence="1" id="KW-0238">DNA-binding</keyword>
<dbReference type="InterPro" id="IPR010982">
    <property type="entry name" value="Lambda_DNA-bd_dom_sf"/>
</dbReference>
<evidence type="ECO:0000256" key="1">
    <source>
        <dbReference type="ARBA" id="ARBA00023125"/>
    </source>
</evidence>
<evidence type="ECO:0000313" key="4">
    <source>
        <dbReference type="Proteomes" id="UP001457898"/>
    </source>
</evidence>
<dbReference type="Pfam" id="PF18931">
    <property type="entry name" value="DUF5680"/>
    <property type="match status" value="1"/>
</dbReference>
<protein>
    <submittedName>
        <fullName evidence="3">DUF5680 domain-containing protein</fullName>
    </submittedName>
</protein>
<gene>
    <name evidence="3" type="ORF">WMO65_04375</name>
</gene>
<dbReference type="CDD" id="cd00093">
    <property type="entry name" value="HTH_XRE"/>
    <property type="match status" value="1"/>
</dbReference>
<reference evidence="3 4" key="1">
    <citation type="submission" date="2024-03" db="EMBL/GenBank/DDBJ databases">
        <title>Human intestinal bacterial collection.</title>
        <authorList>
            <person name="Pauvert C."/>
            <person name="Hitch T.C.A."/>
            <person name="Clavel T."/>
        </authorList>
    </citation>
    <scope>NUCLEOTIDE SEQUENCE [LARGE SCALE GENOMIC DNA]</scope>
    <source>
        <strain evidence="3 4">CLA-SR-H028</strain>
    </source>
</reference>
<dbReference type="Proteomes" id="UP001457898">
    <property type="component" value="Unassembled WGS sequence"/>
</dbReference>
<dbReference type="PANTHER" id="PTHR46558">
    <property type="entry name" value="TRACRIPTIONAL REGULATORY PROTEIN-RELATED-RELATED"/>
    <property type="match status" value="1"/>
</dbReference>
<dbReference type="Gene3D" id="1.10.260.40">
    <property type="entry name" value="lambda repressor-like DNA-binding domains"/>
    <property type="match status" value="1"/>
</dbReference>
<accession>A0ABV1DKD0</accession>
<dbReference type="PANTHER" id="PTHR46558:SF13">
    <property type="entry name" value="HTH-TYPE TRANSCRIPTIONAL REGULATOR IMMR"/>
    <property type="match status" value="1"/>
</dbReference>
<feature type="domain" description="HTH cro/C1-type" evidence="2">
    <location>
        <begin position="7"/>
        <end position="61"/>
    </location>
</feature>
<evidence type="ECO:0000313" key="3">
    <source>
        <dbReference type="EMBL" id="MEQ2430233.1"/>
    </source>
</evidence>
<dbReference type="PROSITE" id="PS50943">
    <property type="entry name" value="HTH_CROC1"/>
    <property type="match status" value="1"/>
</dbReference>
<dbReference type="RefSeq" id="WP_033141116.1">
    <property type="nucleotide sequence ID" value="NZ_JBBMFP010000003.1"/>
</dbReference>
<comment type="caution">
    <text evidence="3">The sequence shown here is derived from an EMBL/GenBank/DDBJ whole genome shotgun (WGS) entry which is preliminary data.</text>
</comment>
<dbReference type="SMART" id="SM00530">
    <property type="entry name" value="HTH_XRE"/>
    <property type="match status" value="1"/>
</dbReference>